<sequence>MFLEFSEQQEKKSTNGLPTSTWYWDIGQIFFISKSRNLHFMVDRGRGCSLCETSDSRFIWM</sequence>
<dbReference type="AlphaFoldDB" id="A0A2Z7AA84"/>
<accession>A0A2Z7AA84</accession>
<name>A0A2Z7AA84_9LAMI</name>
<keyword evidence="2" id="KW-1185">Reference proteome</keyword>
<dbReference type="Proteomes" id="UP000250235">
    <property type="component" value="Unassembled WGS sequence"/>
</dbReference>
<evidence type="ECO:0000313" key="1">
    <source>
        <dbReference type="EMBL" id="KZV18541.1"/>
    </source>
</evidence>
<dbReference type="EMBL" id="KV017433">
    <property type="protein sequence ID" value="KZV18541.1"/>
    <property type="molecule type" value="Genomic_DNA"/>
</dbReference>
<organism evidence="1 2">
    <name type="scientific">Dorcoceras hygrometricum</name>
    <dbReference type="NCBI Taxonomy" id="472368"/>
    <lineage>
        <taxon>Eukaryota</taxon>
        <taxon>Viridiplantae</taxon>
        <taxon>Streptophyta</taxon>
        <taxon>Embryophyta</taxon>
        <taxon>Tracheophyta</taxon>
        <taxon>Spermatophyta</taxon>
        <taxon>Magnoliopsida</taxon>
        <taxon>eudicotyledons</taxon>
        <taxon>Gunneridae</taxon>
        <taxon>Pentapetalae</taxon>
        <taxon>asterids</taxon>
        <taxon>lamiids</taxon>
        <taxon>Lamiales</taxon>
        <taxon>Gesneriaceae</taxon>
        <taxon>Didymocarpoideae</taxon>
        <taxon>Trichosporeae</taxon>
        <taxon>Loxocarpinae</taxon>
        <taxon>Dorcoceras</taxon>
    </lineage>
</organism>
<protein>
    <submittedName>
        <fullName evidence="1">Uncharacterized protein</fullName>
    </submittedName>
</protein>
<reference evidence="1 2" key="1">
    <citation type="journal article" date="2015" name="Proc. Natl. Acad. Sci. U.S.A.">
        <title>The resurrection genome of Boea hygrometrica: A blueprint for survival of dehydration.</title>
        <authorList>
            <person name="Xiao L."/>
            <person name="Yang G."/>
            <person name="Zhang L."/>
            <person name="Yang X."/>
            <person name="Zhao S."/>
            <person name="Ji Z."/>
            <person name="Zhou Q."/>
            <person name="Hu M."/>
            <person name="Wang Y."/>
            <person name="Chen M."/>
            <person name="Xu Y."/>
            <person name="Jin H."/>
            <person name="Xiao X."/>
            <person name="Hu G."/>
            <person name="Bao F."/>
            <person name="Hu Y."/>
            <person name="Wan P."/>
            <person name="Li L."/>
            <person name="Deng X."/>
            <person name="Kuang T."/>
            <person name="Xiang C."/>
            <person name="Zhu J.K."/>
            <person name="Oliver M.J."/>
            <person name="He Y."/>
        </authorList>
    </citation>
    <scope>NUCLEOTIDE SEQUENCE [LARGE SCALE GENOMIC DNA]</scope>
    <source>
        <strain evidence="2">cv. XS01</strain>
    </source>
</reference>
<proteinExistence type="predicted"/>
<evidence type="ECO:0000313" key="2">
    <source>
        <dbReference type="Proteomes" id="UP000250235"/>
    </source>
</evidence>
<gene>
    <name evidence="1" type="ORF">F511_21569</name>
</gene>